<gene>
    <name evidence="3" type="ORF">CSOJ01_13085</name>
</gene>
<dbReference type="PANTHER" id="PTHR42678">
    <property type="entry name" value="AMIDASE"/>
    <property type="match status" value="1"/>
</dbReference>
<sequence>MLLSSLLKVFVCTICPAWTAANCDQPPADAFPPLLDATLDELSRGLESGLFTSVDLVNAYIARIEETNDLLHAVTEINPDALSIAASLDLVRKQGGPLLGPLHGIPLLGPLHGIPVLLKDNIATADDMNNTAGSFALVGAKVSEDSTVAAKLRKAGAILFGKASMSQWAQYRSSNATSGWSSYGGQVLGAYYPNQDPAGSSSGSGVASSVGLAWASLGTETFGSITLPCDVNNLVGIKPTVGLTSRYLVVPISEHQDTVGPMARTVKDAAHLLAAIVGPDAHDNYTSAIPFQNTPDYAAACVESALKGKRLGIPRHLMSETPFAYPHVNYTASVFDSAIDVLRAAGAEIIDDIVLPGYDFMELATLTSQTMGADFLVNLEAYFSELTVNPYNISTVADLREWTQADPREEYADRDTAGWDRDLSRGLRNTDPGFWELYTRNQYLSGPLGYTGALRNYSLDAIVLPTMSVLVTAAVLGTPVVTVPFGRYPDNTTIAKNMRGELDVAAPNLPFGIGFAGAPFSEETLVGIAYAFEQRTRARTAVKPYIQPKTELDDVVKGRREGPFASDL</sequence>
<protein>
    <submittedName>
        <fullName evidence="3">Glutamyl-tRNA amidotransferase subunit A (Amidase)</fullName>
    </submittedName>
</protein>
<dbReference type="SUPFAM" id="SSF75304">
    <property type="entry name" value="Amidase signature (AS) enzymes"/>
    <property type="match status" value="1"/>
</dbReference>
<dbReference type="Gene3D" id="3.90.1300.10">
    <property type="entry name" value="Amidase signature (AS) domain"/>
    <property type="match status" value="1"/>
</dbReference>
<keyword evidence="4" id="KW-1185">Reference proteome</keyword>
<evidence type="ECO:0000313" key="4">
    <source>
        <dbReference type="Proteomes" id="UP000652219"/>
    </source>
</evidence>
<name>A0A8H6MKS3_9PEZI</name>
<reference evidence="3 4" key="1">
    <citation type="journal article" date="2020" name="Phytopathology">
        <title>Genome Sequence Resources of Colletotrichum truncatum, C. plurivorum, C. musicola, and C. sojae: Four Species Pathogenic to Soybean (Glycine max).</title>
        <authorList>
            <person name="Rogerio F."/>
            <person name="Boufleur T.R."/>
            <person name="Ciampi-Guillardi M."/>
            <person name="Sukno S.A."/>
            <person name="Thon M.R."/>
            <person name="Massola Junior N.S."/>
            <person name="Baroncelli R."/>
        </authorList>
    </citation>
    <scope>NUCLEOTIDE SEQUENCE [LARGE SCALE GENOMIC DNA]</scope>
    <source>
        <strain evidence="3 4">LFN0009</strain>
    </source>
</reference>
<dbReference type="InterPro" id="IPR036928">
    <property type="entry name" value="AS_sf"/>
</dbReference>
<evidence type="ECO:0000313" key="3">
    <source>
        <dbReference type="EMBL" id="KAF6796969.1"/>
    </source>
</evidence>
<dbReference type="GO" id="GO:0016740">
    <property type="term" value="F:transferase activity"/>
    <property type="evidence" value="ECO:0007669"/>
    <property type="project" value="UniProtKB-KW"/>
</dbReference>
<dbReference type="PANTHER" id="PTHR42678:SF34">
    <property type="entry name" value="OS04G0183300 PROTEIN"/>
    <property type="match status" value="1"/>
</dbReference>
<proteinExistence type="predicted"/>
<evidence type="ECO:0000259" key="2">
    <source>
        <dbReference type="Pfam" id="PF01425"/>
    </source>
</evidence>
<dbReference type="Pfam" id="PF01425">
    <property type="entry name" value="Amidase"/>
    <property type="match status" value="1"/>
</dbReference>
<accession>A0A8H6MKS3</accession>
<dbReference type="AlphaFoldDB" id="A0A8H6MKS3"/>
<keyword evidence="3" id="KW-0808">Transferase</keyword>
<comment type="caution">
    <text evidence="3">The sequence shown here is derived from an EMBL/GenBank/DDBJ whole genome shotgun (WGS) entry which is preliminary data.</text>
</comment>
<dbReference type="InterPro" id="IPR023631">
    <property type="entry name" value="Amidase_dom"/>
</dbReference>
<evidence type="ECO:0000256" key="1">
    <source>
        <dbReference type="SAM" id="SignalP"/>
    </source>
</evidence>
<dbReference type="Proteomes" id="UP000652219">
    <property type="component" value="Unassembled WGS sequence"/>
</dbReference>
<dbReference type="EMBL" id="WIGN01000362">
    <property type="protein sequence ID" value="KAF6796969.1"/>
    <property type="molecule type" value="Genomic_DNA"/>
</dbReference>
<feature type="domain" description="Amidase" evidence="2">
    <location>
        <begin position="55"/>
        <end position="525"/>
    </location>
</feature>
<keyword evidence="1" id="KW-0732">Signal</keyword>
<feature type="chain" id="PRO_5034587099" evidence="1">
    <location>
        <begin position="22"/>
        <end position="568"/>
    </location>
</feature>
<organism evidence="3 4">
    <name type="scientific">Colletotrichum sojae</name>
    <dbReference type="NCBI Taxonomy" id="2175907"/>
    <lineage>
        <taxon>Eukaryota</taxon>
        <taxon>Fungi</taxon>
        <taxon>Dikarya</taxon>
        <taxon>Ascomycota</taxon>
        <taxon>Pezizomycotina</taxon>
        <taxon>Sordariomycetes</taxon>
        <taxon>Hypocreomycetidae</taxon>
        <taxon>Glomerellales</taxon>
        <taxon>Glomerellaceae</taxon>
        <taxon>Colletotrichum</taxon>
        <taxon>Colletotrichum orchidearum species complex</taxon>
    </lineage>
</organism>
<feature type="signal peptide" evidence="1">
    <location>
        <begin position="1"/>
        <end position="21"/>
    </location>
</feature>